<sequence length="493" mass="55809">MDKNVPLHLQDIIFSSSDKAISRTISILLKEGKIRKIAPRIYTPQLDGDPADIIRPHIFRIIGHLFPGILLSHRSALEYRPTSTGDLFLTYTYSRNVKLPGITLNIMKGVGAIAGDNLFTEGLYVSQSERAILENLQESRRPGPQSKVLPLPQIEERLEQIVVAKGEEGLNALRDKARTIGQSVGMEKEFEKLDKLIGALLATKPSGILTSPVAMARAFGHPYDSERISLFETLFVELQNRVFSEVPERNLTATAFRNVAFFESYFSNYIEGTKFEVEEALKIIETGKPMPTRDEDSHDVLGTYQVVSNRMEMSITPERADQLLDILRYRHKVMLSGRPSKNPGEFKDRNNRAGNTEFVDFSLVRGTLIRGFEFYRAIEDPFAKAAFMMFMVSEVHPFLDGNGRVARVMMNAELVKAQQTKIIIPTVFRTDYLGALRQLTRRRLPDTYIRMLQRAQLFSATLIGENVEVMQDVLTKSNAFEEGDDYILRIVAP</sequence>
<feature type="domain" description="Fido" evidence="3">
    <location>
        <begin position="322"/>
        <end position="454"/>
    </location>
</feature>
<evidence type="ECO:0000256" key="2">
    <source>
        <dbReference type="PIRSR" id="PIRSR640198-2"/>
    </source>
</evidence>
<dbReference type="STRING" id="1477437.SAMN05444682_11350"/>
<feature type="active site" evidence="1">
    <location>
        <position position="396"/>
    </location>
</feature>
<dbReference type="PROSITE" id="PS51459">
    <property type="entry name" value="FIDO"/>
    <property type="match status" value="1"/>
</dbReference>
<dbReference type="PANTHER" id="PTHR13504:SF38">
    <property type="entry name" value="FIDO DOMAIN-CONTAINING PROTEIN"/>
    <property type="match status" value="1"/>
</dbReference>
<reference evidence="4 5" key="1">
    <citation type="submission" date="2016-10" db="EMBL/GenBank/DDBJ databases">
        <authorList>
            <person name="de Groot N.N."/>
        </authorList>
    </citation>
    <scope>NUCLEOTIDE SEQUENCE [LARGE SCALE GENOMIC DNA]</scope>
    <source>
        <strain evidence="4 5">RK1</strain>
    </source>
</reference>
<dbReference type="InterPro" id="IPR003812">
    <property type="entry name" value="Fido"/>
</dbReference>
<dbReference type="Pfam" id="PF02661">
    <property type="entry name" value="Fic"/>
    <property type="match status" value="1"/>
</dbReference>
<organism evidence="4 5">
    <name type="scientific">Parapedobacter indicus</name>
    <dbReference type="NCBI Taxonomy" id="1477437"/>
    <lineage>
        <taxon>Bacteria</taxon>
        <taxon>Pseudomonadati</taxon>
        <taxon>Bacteroidota</taxon>
        <taxon>Sphingobacteriia</taxon>
        <taxon>Sphingobacteriales</taxon>
        <taxon>Sphingobacteriaceae</taxon>
        <taxon>Parapedobacter</taxon>
    </lineage>
</organism>
<dbReference type="SUPFAM" id="SSF140931">
    <property type="entry name" value="Fic-like"/>
    <property type="match status" value="1"/>
</dbReference>
<dbReference type="AlphaFoldDB" id="A0A1I3TUX0"/>
<evidence type="ECO:0000313" key="4">
    <source>
        <dbReference type="EMBL" id="SFJ73371.1"/>
    </source>
</evidence>
<keyword evidence="2" id="KW-0067">ATP-binding</keyword>
<dbReference type="OrthoDB" id="9813719at2"/>
<dbReference type="InterPro" id="IPR040198">
    <property type="entry name" value="Fido_containing"/>
</dbReference>
<feature type="binding site" evidence="2">
    <location>
        <begin position="400"/>
        <end position="407"/>
    </location>
    <ligand>
        <name>ATP</name>
        <dbReference type="ChEBI" id="CHEBI:30616"/>
    </ligand>
</feature>
<dbReference type="EMBL" id="FOQO01000013">
    <property type="protein sequence ID" value="SFJ73371.1"/>
    <property type="molecule type" value="Genomic_DNA"/>
</dbReference>
<accession>A0A1I3TUX0</accession>
<gene>
    <name evidence="4" type="ORF">SAMN05444682_11350</name>
</gene>
<keyword evidence="2" id="KW-0547">Nucleotide-binding</keyword>
<name>A0A1I3TUX0_9SPHI</name>
<proteinExistence type="predicted"/>
<protein>
    <submittedName>
        <fullName evidence="4">Fic/DOC family protein</fullName>
    </submittedName>
</protein>
<evidence type="ECO:0000313" key="5">
    <source>
        <dbReference type="Proteomes" id="UP000198670"/>
    </source>
</evidence>
<dbReference type="PANTHER" id="PTHR13504">
    <property type="entry name" value="FIDO DOMAIN-CONTAINING PROTEIN DDB_G0283145"/>
    <property type="match status" value="1"/>
</dbReference>
<evidence type="ECO:0000259" key="3">
    <source>
        <dbReference type="PROSITE" id="PS51459"/>
    </source>
</evidence>
<dbReference type="GO" id="GO:0005524">
    <property type="term" value="F:ATP binding"/>
    <property type="evidence" value="ECO:0007669"/>
    <property type="project" value="UniProtKB-KW"/>
</dbReference>
<dbReference type="InterPro" id="IPR036597">
    <property type="entry name" value="Fido-like_dom_sf"/>
</dbReference>
<evidence type="ECO:0000256" key="1">
    <source>
        <dbReference type="PIRSR" id="PIRSR640198-1"/>
    </source>
</evidence>
<dbReference type="Proteomes" id="UP000198670">
    <property type="component" value="Unassembled WGS sequence"/>
</dbReference>
<keyword evidence="5" id="KW-1185">Reference proteome</keyword>
<dbReference type="RefSeq" id="WP_090631125.1">
    <property type="nucleotide sequence ID" value="NZ_FOQO01000013.1"/>
</dbReference>
<dbReference type="Gene3D" id="1.10.3290.10">
    <property type="entry name" value="Fido-like domain"/>
    <property type="match status" value="1"/>
</dbReference>